<reference evidence="1" key="1">
    <citation type="submission" date="2019-12" db="EMBL/GenBank/DDBJ databases">
        <title>Ruegeria JWLKs population differentiation of coral mucus and skeleton niches.</title>
        <authorList>
            <person name="Luo D."/>
        </authorList>
    </citation>
    <scope>NUCLEOTIDE SEQUENCE</scope>
    <source>
        <strain evidence="1">HKCCD6181</strain>
    </source>
</reference>
<evidence type="ECO:0008006" key="3">
    <source>
        <dbReference type="Google" id="ProtNLM"/>
    </source>
</evidence>
<dbReference type="AlphaFoldDB" id="A0AA90Z5A5"/>
<dbReference type="EMBL" id="WVRA01000016">
    <property type="protein sequence ID" value="NOE20869.1"/>
    <property type="molecule type" value="Genomic_DNA"/>
</dbReference>
<protein>
    <recommendedName>
        <fullName evidence="3">2-hydroxyglutaryl-CoA dehydratase, D-component</fullName>
    </recommendedName>
</protein>
<dbReference type="PANTHER" id="PTHR32329">
    <property type="entry name" value="BIFUNCTIONAL PROTEIN [INCLUDES 2-HYDROXYACYL-COA DEHYDRATASE (N-TER) AND ITS ACTIVATOR DOMAIN (C_TERM)-RELATED"/>
    <property type="match status" value="1"/>
</dbReference>
<organism evidence="1 2">
    <name type="scientific">Ruegeria atlantica</name>
    <dbReference type="NCBI Taxonomy" id="81569"/>
    <lineage>
        <taxon>Bacteria</taxon>
        <taxon>Pseudomonadati</taxon>
        <taxon>Pseudomonadota</taxon>
        <taxon>Alphaproteobacteria</taxon>
        <taxon>Rhodobacterales</taxon>
        <taxon>Roseobacteraceae</taxon>
        <taxon>Ruegeria</taxon>
    </lineage>
</organism>
<accession>A0AA90Z5A5</accession>
<dbReference type="InterPro" id="IPR051805">
    <property type="entry name" value="Dehydratase_Activator_Redct"/>
</dbReference>
<comment type="caution">
    <text evidence="1">The sequence shown here is derived from an EMBL/GenBank/DDBJ whole genome shotgun (WGS) entry which is preliminary data.</text>
</comment>
<evidence type="ECO:0000313" key="2">
    <source>
        <dbReference type="Proteomes" id="UP000597886"/>
    </source>
</evidence>
<sequence>MSRILEESYRAYEPRPFTADQRKDVTLLFGGVTWRAEKLLEGLFKSAGYNAQRLPDVTVEDLYLGRELADVGQCCPTAFTTGNLSSFLRNEAEAIGADEVAEKYVYVTAGACGACRFGQYHQSYELALKNLGLEAFRMFLVQQHEIDQSKGKDAGLQTDIHLLLSTALGMMAADAIQDLEYQLRPYELEQGATNRAAQKAVSEIYDAMLSRPKQMPKWGSVLWHSTTRRFLKAMRRARDHFEDIQLDRLRVKPMVKITGEFYLATAEGVQNYNMHKWLEGEGAEVQPAPMVVWFDYLMRYGGQKLKLGFGIKDKARQNYALLKLGQRFFRFKYDQMRRMLGGVPRPMPDQDKLRKLAAPFFDNMINGGEGDLLIAKAIWAHTQRKAHMICELSPYGCLPNTMSIGAMAAVQGRYPDMLYAPIEVKGDSDVHALSRCQMVLADAKIRAQEEFESALAAAGLTADEARKRAKEHPKVNTPFWKVPHRGAVGTASNVVLELGNATL</sequence>
<evidence type="ECO:0000313" key="1">
    <source>
        <dbReference type="EMBL" id="NOE20869.1"/>
    </source>
</evidence>
<dbReference type="RefSeq" id="WP_171331943.1">
    <property type="nucleotide sequence ID" value="NZ_WVRA01000016.1"/>
</dbReference>
<dbReference type="Proteomes" id="UP000597886">
    <property type="component" value="Unassembled WGS sequence"/>
</dbReference>
<dbReference type="PANTHER" id="PTHR32329:SF2">
    <property type="entry name" value="BIFUNCTIONAL PROTEIN [INCLUDES 2-HYDROXYACYL-COA DEHYDRATASE (N-TER) AND ITS ACTIVATOR DOMAIN (C_TERM)"/>
    <property type="match status" value="1"/>
</dbReference>
<gene>
    <name evidence="1" type="ORF">GS634_22285</name>
</gene>
<name>A0AA90Z5A5_9RHOB</name>
<proteinExistence type="predicted"/>